<evidence type="ECO:0000313" key="2">
    <source>
        <dbReference type="Proteomes" id="UP000478052"/>
    </source>
</evidence>
<dbReference type="AlphaFoldDB" id="A0A6G0Z213"/>
<protein>
    <submittedName>
        <fullName evidence="1">Uncharacterized protein</fullName>
    </submittedName>
</protein>
<keyword evidence="2" id="KW-1185">Reference proteome</keyword>
<dbReference type="InterPro" id="IPR021109">
    <property type="entry name" value="Peptidase_aspartic_dom_sf"/>
</dbReference>
<name>A0A6G0Z213_APHCR</name>
<comment type="caution">
    <text evidence="1">The sequence shown here is derived from an EMBL/GenBank/DDBJ whole genome shotgun (WGS) entry which is preliminary data.</text>
</comment>
<organism evidence="1 2">
    <name type="scientific">Aphis craccivora</name>
    <name type="common">Cowpea aphid</name>
    <dbReference type="NCBI Taxonomy" id="307492"/>
    <lineage>
        <taxon>Eukaryota</taxon>
        <taxon>Metazoa</taxon>
        <taxon>Ecdysozoa</taxon>
        <taxon>Arthropoda</taxon>
        <taxon>Hexapoda</taxon>
        <taxon>Insecta</taxon>
        <taxon>Pterygota</taxon>
        <taxon>Neoptera</taxon>
        <taxon>Paraneoptera</taxon>
        <taxon>Hemiptera</taxon>
        <taxon>Sternorrhyncha</taxon>
        <taxon>Aphidomorpha</taxon>
        <taxon>Aphidoidea</taxon>
        <taxon>Aphididae</taxon>
        <taxon>Aphidini</taxon>
        <taxon>Aphis</taxon>
        <taxon>Aphis</taxon>
    </lineage>
</organism>
<dbReference type="PANTHER" id="PTHR37984">
    <property type="entry name" value="PROTEIN CBG26694"/>
    <property type="match status" value="1"/>
</dbReference>
<dbReference type="InterPro" id="IPR050951">
    <property type="entry name" value="Retrovirus_Pol_polyprotein"/>
</dbReference>
<dbReference type="PANTHER" id="PTHR37984:SF9">
    <property type="entry name" value="INTEGRASE CATALYTIC DOMAIN-CONTAINING PROTEIN"/>
    <property type="match status" value="1"/>
</dbReference>
<dbReference type="SUPFAM" id="SSF50630">
    <property type="entry name" value="Acid proteases"/>
    <property type="match status" value="1"/>
</dbReference>
<dbReference type="Proteomes" id="UP000478052">
    <property type="component" value="Unassembled WGS sequence"/>
</dbReference>
<dbReference type="Pfam" id="PF13975">
    <property type="entry name" value="gag-asp_proteas"/>
    <property type="match status" value="1"/>
</dbReference>
<reference evidence="1 2" key="1">
    <citation type="submission" date="2019-08" db="EMBL/GenBank/DDBJ databases">
        <title>Whole genome of Aphis craccivora.</title>
        <authorList>
            <person name="Voronova N.V."/>
            <person name="Shulinski R.S."/>
            <person name="Bandarenka Y.V."/>
            <person name="Zhorov D.G."/>
            <person name="Warner D."/>
        </authorList>
    </citation>
    <scope>NUCLEOTIDE SEQUENCE [LARGE SCALE GENOMIC DNA]</scope>
    <source>
        <strain evidence="1">180601</strain>
        <tissue evidence="1">Whole Body</tissue>
    </source>
</reference>
<dbReference type="EMBL" id="VUJU01001589">
    <property type="protein sequence ID" value="KAF0764620.1"/>
    <property type="molecule type" value="Genomic_DNA"/>
</dbReference>
<dbReference type="CDD" id="cd05481">
    <property type="entry name" value="retropepsin_like_LTR_1"/>
    <property type="match status" value="1"/>
</dbReference>
<sequence>MSEHISLPTSFDLSGSNIAEKWKLFKQRFDIYLMASNQQTCEEKRKVALMLHCLGSEILPVYNSFEFNKVNDAAKYNAVINKFDEYFIPKKNIVYEQHMLFTRDQKTGESIDEYVKELRLLAASCEFGELIDTLIRGRLIYGLIDNKIKERLLKEGNIGLEKVLDVCRSDEVVRKQMSARNNGTNNCNVEEIQKFKKYDHQTQRGKQIEESKGKYNCNKDVKIINNCKRCGRNHKINNCPAYGKMCNKYEKLNHFAKQCRSTKSESEINEIEEEEFCIGVVSENKNSNSDKDWIVKLRTNGTEIRYKIDTGAQGNVLPSEILKRINPQVLIEPTKAKLSAYDGNNIEVLGKCKLDIEMGNGNKRSCEFYVVNAQVDKKKAILGLQDSVKFGIVKRLLETDENYENLNITKEFDHVFEGVGCREGNYEIKLKDNFVPIACASRKIPFSLEEPLKKELNKLCDLQIIEKVEEFTEWVHPIVIA</sequence>
<evidence type="ECO:0000313" key="1">
    <source>
        <dbReference type="EMBL" id="KAF0764620.1"/>
    </source>
</evidence>
<dbReference type="Gene3D" id="2.40.70.10">
    <property type="entry name" value="Acid Proteases"/>
    <property type="match status" value="1"/>
</dbReference>
<accession>A0A6G0Z213</accession>
<proteinExistence type="predicted"/>
<dbReference type="OrthoDB" id="6631019at2759"/>
<dbReference type="Gene3D" id="3.10.10.10">
    <property type="entry name" value="HIV Type 1 Reverse Transcriptase, subunit A, domain 1"/>
    <property type="match status" value="1"/>
</dbReference>
<gene>
    <name evidence="1" type="ORF">FWK35_00011319</name>
</gene>